<evidence type="ECO:0000313" key="2">
    <source>
        <dbReference type="Proteomes" id="UP000023152"/>
    </source>
</evidence>
<dbReference type="EMBL" id="ASPP01028231">
    <property type="protein sequence ID" value="ETO05356.1"/>
    <property type="molecule type" value="Genomic_DNA"/>
</dbReference>
<dbReference type="Proteomes" id="UP000023152">
    <property type="component" value="Unassembled WGS sequence"/>
</dbReference>
<name>X6LVG9_RETFI</name>
<comment type="caution">
    <text evidence="1">The sequence shown here is derived from an EMBL/GenBank/DDBJ whole genome shotgun (WGS) entry which is preliminary data.</text>
</comment>
<reference evidence="1 2" key="1">
    <citation type="journal article" date="2013" name="Curr. Biol.">
        <title>The Genome of the Foraminiferan Reticulomyxa filosa.</title>
        <authorList>
            <person name="Glockner G."/>
            <person name="Hulsmann N."/>
            <person name="Schleicher M."/>
            <person name="Noegel A.A."/>
            <person name="Eichinger L."/>
            <person name="Gallinger C."/>
            <person name="Pawlowski J."/>
            <person name="Sierra R."/>
            <person name="Euteneuer U."/>
            <person name="Pillet L."/>
            <person name="Moustafa A."/>
            <person name="Platzer M."/>
            <person name="Groth M."/>
            <person name="Szafranski K."/>
            <person name="Schliwa M."/>
        </authorList>
    </citation>
    <scope>NUCLEOTIDE SEQUENCE [LARGE SCALE GENOMIC DNA]</scope>
</reference>
<gene>
    <name evidence="1" type="ORF">RFI_32040</name>
</gene>
<dbReference type="AlphaFoldDB" id="X6LVG9"/>
<evidence type="ECO:0000313" key="1">
    <source>
        <dbReference type="EMBL" id="ETO05356.1"/>
    </source>
</evidence>
<keyword evidence="2" id="KW-1185">Reference proteome</keyword>
<proteinExistence type="predicted"/>
<protein>
    <submittedName>
        <fullName evidence="1">Uncharacterized protein</fullName>
    </submittedName>
</protein>
<organism evidence="1 2">
    <name type="scientific">Reticulomyxa filosa</name>
    <dbReference type="NCBI Taxonomy" id="46433"/>
    <lineage>
        <taxon>Eukaryota</taxon>
        <taxon>Sar</taxon>
        <taxon>Rhizaria</taxon>
        <taxon>Retaria</taxon>
        <taxon>Foraminifera</taxon>
        <taxon>Monothalamids</taxon>
        <taxon>Reticulomyxidae</taxon>
        <taxon>Reticulomyxa</taxon>
    </lineage>
</organism>
<accession>X6LVG9</accession>
<sequence length="122" mass="14865">MLIHEKNCATSNLNKLNLNKMYIINIKNEIILIYNRLKEENEIKISREMCLLILWNILKYHKYIKYRQIHKQVLHNYLFQKCQILCIYYEKIFIVIERELNSKNGMIIIGIINIIISNYYVL</sequence>